<dbReference type="InterPro" id="IPR005321">
    <property type="entry name" value="Peptidase_S58_DmpA"/>
</dbReference>
<dbReference type="EMBL" id="FMCW01000012">
    <property type="protein sequence ID" value="SCE90171.1"/>
    <property type="molecule type" value="Genomic_DNA"/>
</dbReference>
<evidence type="ECO:0000256" key="1">
    <source>
        <dbReference type="ARBA" id="ARBA00007068"/>
    </source>
</evidence>
<dbReference type="PANTHER" id="PTHR36512">
    <property type="entry name" value="D-AMINOPEPTIDASE"/>
    <property type="match status" value="1"/>
</dbReference>
<dbReference type="Pfam" id="PF03576">
    <property type="entry name" value="Peptidase_S58"/>
    <property type="match status" value="1"/>
</dbReference>
<proteinExistence type="inferred from homology"/>
<dbReference type="Gene3D" id="3.60.70.12">
    <property type="entry name" value="L-amino peptidase D-ALA esterase/amidase"/>
    <property type="match status" value="1"/>
</dbReference>
<name>A0A1C4W2B2_9ACTN</name>
<organism evidence="3 4">
    <name type="scientific">Micromonospora haikouensis</name>
    <dbReference type="NCBI Taxonomy" id="686309"/>
    <lineage>
        <taxon>Bacteria</taxon>
        <taxon>Bacillati</taxon>
        <taxon>Actinomycetota</taxon>
        <taxon>Actinomycetes</taxon>
        <taxon>Micromonosporales</taxon>
        <taxon>Micromonosporaceae</taxon>
        <taxon>Micromonospora</taxon>
    </lineage>
</organism>
<comment type="similarity">
    <text evidence="1">Belongs to the peptidase S58 family.</text>
</comment>
<accession>A0A1C4W2B2</accession>
<gene>
    <name evidence="3" type="ORF">GA0070558_112190</name>
</gene>
<keyword evidence="3" id="KW-0378">Hydrolase</keyword>
<dbReference type="RefSeq" id="WP_091279823.1">
    <property type="nucleotide sequence ID" value="NZ_FMCW01000012.1"/>
</dbReference>
<dbReference type="PANTHER" id="PTHR36512:SF3">
    <property type="entry name" value="BLR5678 PROTEIN"/>
    <property type="match status" value="1"/>
</dbReference>
<keyword evidence="3" id="KW-0645">Protease</keyword>
<reference evidence="3 4" key="1">
    <citation type="submission" date="2016-06" db="EMBL/GenBank/DDBJ databases">
        <authorList>
            <person name="Kjaerup R.B."/>
            <person name="Dalgaard T.S."/>
            <person name="Juul-Madsen H.R."/>
        </authorList>
    </citation>
    <scope>NUCLEOTIDE SEQUENCE [LARGE SCALE GENOMIC DNA]</scope>
    <source>
        <strain evidence="3 4">DSM 45626</strain>
    </source>
</reference>
<evidence type="ECO:0000313" key="3">
    <source>
        <dbReference type="EMBL" id="SCE90171.1"/>
    </source>
</evidence>
<sequence>MSDHHPAPPRTTSPVGNDHRQRPAVLGAAGDGWVEFDLPGVGIGTAEYPDGPTGVTVLSIPGGARTAVDRRGGAVGVSGGFPYHHALCFAGGSSFGLAAASGVYDELLRRAGYATDFGSLPVVSGAVVYDFTPRDNAVYPDAQLGADGLRAVRTDGVAVGRVGAGVGATVGKVDNTRAEWGGQGAAFTRIGAARLLVLTVVNAMGVIVDRDGGIVRGNLDPATGRRRHPAEDYAELLAAATPDPAPAGGNTTLTAVVTNVRMTDTELAQFATQVHSSMHRAIQPFHTIADGDTLFALTTDEVTVPSPSLRLGTVAAELAWDAVLASVDTPRRAPAATAGVAAG</sequence>
<protein>
    <submittedName>
        <fullName evidence="3">L-aminopeptidase/D-esterase</fullName>
    </submittedName>
</protein>
<keyword evidence="3" id="KW-0031">Aminopeptidase</keyword>
<dbReference type="SUPFAM" id="SSF56266">
    <property type="entry name" value="DmpA/ArgJ-like"/>
    <property type="match status" value="1"/>
</dbReference>
<dbReference type="InterPro" id="IPR016117">
    <property type="entry name" value="ArgJ-like_dom_sf"/>
</dbReference>
<dbReference type="GO" id="GO:0004177">
    <property type="term" value="F:aminopeptidase activity"/>
    <property type="evidence" value="ECO:0007669"/>
    <property type="project" value="UniProtKB-KW"/>
</dbReference>
<dbReference type="AlphaFoldDB" id="A0A1C4W2B2"/>
<feature type="region of interest" description="Disordered" evidence="2">
    <location>
        <begin position="1"/>
        <end position="23"/>
    </location>
</feature>
<evidence type="ECO:0000256" key="2">
    <source>
        <dbReference type="SAM" id="MobiDB-lite"/>
    </source>
</evidence>
<evidence type="ECO:0000313" key="4">
    <source>
        <dbReference type="Proteomes" id="UP000199375"/>
    </source>
</evidence>
<dbReference type="Proteomes" id="UP000199375">
    <property type="component" value="Unassembled WGS sequence"/>
</dbReference>